<dbReference type="STRING" id="887898.HMPREF0551_1485"/>
<comment type="subcellular location">
    <subcellularLocation>
        <location evidence="4">Cytoplasm</location>
    </subcellularLocation>
</comment>
<dbReference type="GO" id="GO:0036218">
    <property type="term" value="F:dTTP diphosphatase activity"/>
    <property type="evidence" value="ECO:0007669"/>
    <property type="project" value="RHEA"/>
</dbReference>
<dbReference type="CDD" id="cd00555">
    <property type="entry name" value="Maf"/>
    <property type="match status" value="1"/>
</dbReference>
<feature type="region of interest" description="Disordered" evidence="5">
    <location>
        <begin position="98"/>
        <end position="138"/>
    </location>
</feature>
<feature type="active site" description="Proton acceptor" evidence="4">
    <location>
        <position position="149"/>
    </location>
</feature>
<dbReference type="EC" id="3.6.1.9" evidence="4"/>
<sequence>MIYLASRSPRRLELLKQIGITEVRLLLDEDEGRAEELEAIRPKESPTNYVERVARAKAEAAWQRLQELQRQDFLAQMAGSPVAEIAATTAPATATAAGATSNGTAASDSPSATPATGASPATRPAPGRLPKGAAATGRNWPAAPLLAADTTVAVGGRILGKPTDEEDARRILKLLSGRSHRVLSSVVVVSPRGKVRQRTQVSRVRFRRLTDEDITAYIASGEPFGKAGAYGIQGLAARFVKKIEGSYSSIMGLPLYETAALLKKAAAPAASKKKTSD</sequence>
<name>E7RXR4_9BURK</name>
<dbReference type="InterPro" id="IPR003697">
    <property type="entry name" value="Maf-like"/>
</dbReference>
<dbReference type="HOGENOM" id="CLU_040416_2_1_4"/>
<dbReference type="RefSeq" id="WP_005673768.1">
    <property type="nucleotide sequence ID" value="NZ_CP146288.1"/>
</dbReference>
<keyword evidence="3 4" id="KW-0546">Nucleotide metabolism</keyword>
<dbReference type="InterPro" id="IPR029001">
    <property type="entry name" value="ITPase-like_fam"/>
</dbReference>
<protein>
    <recommendedName>
        <fullName evidence="4">dTTP/UTP pyrophosphatase</fullName>
        <shortName evidence="4">dTTPase/UTPase</shortName>
        <ecNumber evidence="4">3.6.1.9</ecNumber>
    </recommendedName>
    <alternativeName>
        <fullName evidence="4">Nucleoside triphosphate pyrophosphatase</fullName>
    </alternativeName>
    <alternativeName>
        <fullName evidence="4">Nucleotide pyrophosphatase</fullName>
        <shortName evidence="4">Nucleotide PPase</shortName>
    </alternativeName>
</protein>
<dbReference type="SUPFAM" id="SSF52972">
    <property type="entry name" value="ITPase-like"/>
    <property type="match status" value="2"/>
</dbReference>
<feature type="site" description="Important for substrate specificity" evidence="4">
    <location>
        <position position="10"/>
    </location>
</feature>
<dbReference type="AlphaFoldDB" id="E7RXR4"/>
<dbReference type="HAMAP" id="MF_00528">
    <property type="entry name" value="Maf"/>
    <property type="match status" value="1"/>
</dbReference>
<keyword evidence="4" id="KW-0963">Cytoplasm</keyword>
<reference evidence="6 7" key="1">
    <citation type="submission" date="2010-12" db="EMBL/GenBank/DDBJ databases">
        <authorList>
            <person name="Muzny D."/>
            <person name="Qin X."/>
            <person name="Deng J."/>
            <person name="Jiang H."/>
            <person name="Liu Y."/>
            <person name="Qu J."/>
            <person name="Song X.-Z."/>
            <person name="Zhang L."/>
            <person name="Thornton R."/>
            <person name="Coyle M."/>
            <person name="Francisco L."/>
            <person name="Jackson L."/>
            <person name="Javaid M."/>
            <person name="Korchina V."/>
            <person name="Kovar C."/>
            <person name="Mata R."/>
            <person name="Mathew T."/>
            <person name="Ngo R."/>
            <person name="Nguyen L."/>
            <person name="Nguyen N."/>
            <person name="Okwuonu G."/>
            <person name="Ongeri F."/>
            <person name="Pham C."/>
            <person name="Simmons D."/>
            <person name="Wilczek-Boney K."/>
            <person name="Hale W."/>
            <person name="Jakkamsetti A."/>
            <person name="Pham P."/>
            <person name="Ruth R."/>
            <person name="San Lucas F."/>
            <person name="Warren J."/>
            <person name="Zhang J."/>
            <person name="Zhao Z."/>
            <person name="Zhou C."/>
            <person name="Zhu D."/>
            <person name="Lee S."/>
            <person name="Bess C."/>
            <person name="Blankenburg K."/>
            <person name="Forbes L."/>
            <person name="Fu Q."/>
            <person name="Gubbala S."/>
            <person name="Hirani K."/>
            <person name="Jayaseelan J.C."/>
            <person name="Lara F."/>
            <person name="Munidasa M."/>
            <person name="Palculict T."/>
            <person name="Patil S."/>
            <person name="Pu L.-L."/>
            <person name="Saada N."/>
            <person name="Tang L."/>
            <person name="Weissenberger G."/>
            <person name="Zhu Y."/>
            <person name="Hemphill L."/>
            <person name="Shang Y."/>
            <person name="Youmans B."/>
            <person name="Ayvaz T."/>
            <person name="Ross M."/>
            <person name="Santibanez J."/>
            <person name="Aqrawi P."/>
            <person name="Gross S."/>
            <person name="Joshi V."/>
            <person name="Fowler G."/>
            <person name="Nazareth L."/>
            <person name="Reid J."/>
            <person name="Worley K."/>
            <person name="Petrosino J."/>
            <person name="Highlander S."/>
            <person name="Gibbs R."/>
        </authorList>
    </citation>
    <scope>NUCLEOTIDE SEQUENCE [LARGE SCALE GENOMIC DNA]</scope>
    <source>
        <strain evidence="6 7">ATCC 51599</strain>
    </source>
</reference>
<dbReference type="GO" id="GO:0009117">
    <property type="term" value="P:nucleotide metabolic process"/>
    <property type="evidence" value="ECO:0007669"/>
    <property type="project" value="UniProtKB-KW"/>
</dbReference>
<comment type="cofactor">
    <cofactor evidence="1 4">
        <name>a divalent metal cation</name>
        <dbReference type="ChEBI" id="CHEBI:60240"/>
    </cofactor>
</comment>
<keyword evidence="7" id="KW-1185">Reference proteome</keyword>
<comment type="similarity">
    <text evidence="4">Belongs to the Maf family. YhdE subfamily.</text>
</comment>
<keyword evidence="2 4" id="KW-0378">Hydrolase</keyword>
<comment type="function">
    <text evidence="4">Nucleoside triphosphate pyrophosphatase that hydrolyzes dTTP and UTP. May have a dual role in cell division arrest and in preventing the incorporation of modified nucleotides into cellular nucleic acids.</text>
</comment>
<evidence type="ECO:0000256" key="1">
    <source>
        <dbReference type="ARBA" id="ARBA00001968"/>
    </source>
</evidence>
<feature type="site" description="Important for substrate specificity" evidence="4">
    <location>
        <position position="233"/>
    </location>
</feature>
<comment type="caution">
    <text evidence="4">Lacks conserved residue(s) required for the propagation of feature annotation.</text>
</comment>
<evidence type="ECO:0000256" key="3">
    <source>
        <dbReference type="ARBA" id="ARBA00023080"/>
    </source>
</evidence>
<feature type="site" description="Important for substrate specificity" evidence="4">
    <location>
        <position position="150"/>
    </location>
</feature>
<dbReference type="Gene3D" id="3.90.950.10">
    <property type="match status" value="1"/>
</dbReference>
<evidence type="ECO:0000256" key="5">
    <source>
        <dbReference type="SAM" id="MobiDB-lite"/>
    </source>
</evidence>
<dbReference type="EMBL" id="AEQP01000010">
    <property type="protein sequence ID" value="EFV94738.1"/>
    <property type="molecule type" value="Genomic_DNA"/>
</dbReference>
<dbReference type="PANTHER" id="PTHR43213">
    <property type="entry name" value="BIFUNCTIONAL DTTP/UTP PYROPHOSPHATASE/METHYLTRANSFERASE PROTEIN-RELATED"/>
    <property type="match status" value="1"/>
</dbReference>
<evidence type="ECO:0000256" key="2">
    <source>
        <dbReference type="ARBA" id="ARBA00022801"/>
    </source>
</evidence>
<proteinExistence type="inferred from homology"/>
<evidence type="ECO:0000256" key="4">
    <source>
        <dbReference type="HAMAP-Rule" id="MF_00528"/>
    </source>
</evidence>
<dbReference type="GO" id="GO:0005737">
    <property type="term" value="C:cytoplasm"/>
    <property type="evidence" value="ECO:0007669"/>
    <property type="project" value="UniProtKB-SubCell"/>
</dbReference>
<dbReference type="PANTHER" id="PTHR43213:SF5">
    <property type="entry name" value="BIFUNCTIONAL DTTP_UTP PYROPHOSPHATASE_METHYLTRANSFERASE PROTEIN-RELATED"/>
    <property type="match status" value="1"/>
</dbReference>
<evidence type="ECO:0000313" key="6">
    <source>
        <dbReference type="EMBL" id="EFV94738.1"/>
    </source>
</evidence>
<dbReference type="Proteomes" id="UP000011021">
    <property type="component" value="Unassembled WGS sequence"/>
</dbReference>
<dbReference type="eggNOG" id="COG0424">
    <property type="taxonomic scope" value="Bacteria"/>
</dbReference>
<dbReference type="GO" id="GO:0036221">
    <property type="term" value="F:UTP diphosphatase activity"/>
    <property type="evidence" value="ECO:0007669"/>
    <property type="project" value="RHEA"/>
</dbReference>
<dbReference type="Pfam" id="PF02545">
    <property type="entry name" value="Maf"/>
    <property type="match status" value="1"/>
</dbReference>
<organism evidence="6 7">
    <name type="scientific">Lautropia mirabilis ATCC 51599</name>
    <dbReference type="NCBI Taxonomy" id="887898"/>
    <lineage>
        <taxon>Bacteria</taxon>
        <taxon>Pseudomonadati</taxon>
        <taxon>Pseudomonadota</taxon>
        <taxon>Betaproteobacteria</taxon>
        <taxon>Burkholderiales</taxon>
        <taxon>Burkholderiaceae</taxon>
        <taxon>Lautropia</taxon>
    </lineage>
</organism>
<feature type="compositionally biased region" description="Low complexity" evidence="5">
    <location>
        <begin position="98"/>
        <end position="126"/>
    </location>
</feature>
<comment type="caution">
    <text evidence="6">The sequence shown here is derived from an EMBL/GenBank/DDBJ whole genome shotgun (WGS) entry which is preliminary data.</text>
</comment>
<accession>E7RXR4</accession>
<comment type="catalytic activity">
    <reaction evidence="4">
        <text>dTTP + H2O = dTMP + diphosphate + H(+)</text>
        <dbReference type="Rhea" id="RHEA:28534"/>
        <dbReference type="ChEBI" id="CHEBI:15377"/>
        <dbReference type="ChEBI" id="CHEBI:15378"/>
        <dbReference type="ChEBI" id="CHEBI:33019"/>
        <dbReference type="ChEBI" id="CHEBI:37568"/>
        <dbReference type="ChEBI" id="CHEBI:63528"/>
        <dbReference type="EC" id="3.6.1.9"/>
    </reaction>
</comment>
<gene>
    <name evidence="6" type="primary">maf</name>
    <name evidence="6" type="ORF">HMPREF0551_1485</name>
</gene>
<comment type="catalytic activity">
    <reaction evidence="4">
        <text>UTP + H2O = UMP + diphosphate + H(+)</text>
        <dbReference type="Rhea" id="RHEA:29395"/>
        <dbReference type="ChEBI" id="CHEBI:15377"/>
        <dbReference type="ChEBI" id="CHEBI:15378"/>
        <dbReference type="ChEBI" id="CHEBI:33019"/>
        <dbReference type="ChEBI" id="CHEBI:46398"/>
        <dbReference type="ChEBI" id="CHEBI:57865"/>
        <dbReference type="EC" id="3.6.1.9"/>
    </reaction>
</comment>
<evidence type="ECO:0000313" key="7">
    <source>
        <dbReference type="Proteomes" id="UP000011021"/>
    </source>
</evidence>